<evidence type="ECO:0000313" key="1">
    <source>
        <dbReference type="EMBL" id="GIY54484.1"/>
    </source>
</evidence>
<dbReference type="AlphaFoldDB" id="A0AAV4U9M9"/>
<comment type="caution">
    <text evidence="1">The sequence shown here is derived from an EMBL/GenBank/DDBJ whole genome shotgun (WGS) entry which is preliminary data.</text>
</comment>
<dbReference type="Proteomes" id="UP001054837">
    <property type="component" value="Unassembled WGS sequence"/>
</dbReference>
<reference evidence="1 2" key="1">
    <citation type="submission" date="2021-06" db="EMBL/GenBank/DDBJ databases">
        <title>Caerostris darwini draft genome.</title>
        <authorList>
            <person name="Kono N."/>
            <person name="Arakawa K."/>
        </authorList>
    </citation>
    <scope>NUCLEOTIDE SEQUENCE [LARGE SCALE GENOMIC DNA]</scope>
</reference>
<keyword evidence="2" id="KW-1185">Reference proteome</keyword>
<evidence type="ECO:0000313" key="2">
    <source>
        <dbReference type="Proteomes" id="UP001054837"/>
    </source>
</evidence>
<organism evidence="1 2">
    <name type="scientific">Caerostris darwini</name>
    <dbReference type="NCBI Taxonomy" id="1538125"/>
    <lineage>
        <taxon>Eukaryota</taxon>
        <taxon>Metazoa</taxon>
        <taxon>Ecdysozoa</taxon>
        <taxon>Arthropoda</taxon>
        <taxon>Chelicerata</taxon>
        <taxon>Arachnida</taxon>
        <taxon>Araneae</taxon>
        <taxon>Araneomorphae</taxon>
        <taxon>Entelegynae</taxon>
        <taxon>Araneoidea</taxon>
        <taxon>Araneidae</taxon>
        <taxon>Caerostris</taxon>
    </lineage>
</organism>
<accession>A0AAV4U9M9</accession>
<name>A0AAV4U9M9_9ARAC</name>
<protein>
    <submittedName>
        <fullName evidence="1">Uncharacterized protein</fullName>
    </submittedName>
</protein>
<dbReference type="EMBL" id="BPLQ01010924">
    <property type="protein sequence ID" value="GIY54484.1"/>
    <property type="molecule type" value="Genomic_DNA"/>
</dbReference>
<gene>
    <name evidence="1" type="ORF">CDAR_522771</name>
</gene>
<proteinExistence type="predicted"/>
<sequence>MSAPRRDFLIHFYLRCSSGIYITLRRIQSSNTLRTSLGLRVMVMRLTLSDFVLTYPSRPSSEASALNLTDTSTPHPVLQWIPPRFFPFSNATTASFKI</sequence>